<name>A0ABT0PKA2_9GAMM</name>
<evidence type="ECO:0000313" key="3">
    <source>
        <dbReference type="Proteomes" id="UP001203338"/>
    </source>
</evidence>
<feature type="coiled-coil region" evidence="1">
    <location>
        <begin position="69"/>
        <end position="145"/>
    </location>
</feature>
<keyword evidence="1" id="KW-0175">Coiled coil</keyword>
<dbReference type="Gene3D" id="1.10.287.1700">
    <property type="match status" value="1"/>
</dbReference>
<evidence type="ECO:0000256" key="1">
    <source>
        <dbReference type="SAM" id="Coils"/>
    </source>
</evidence>
<dbReference type="Proteomes" id="UP001203338">
    <property type="component" value="Unassembled WGS sequence"/>
</dbReference>
<evidence type="ECO:0000313" key="2">
    <source>
        <dbReference type="EMBL" id="MCL6271701.1"/>
    </source>
</evidence>
<dbReference type="InterPro" id="IPR053716">
    <property type="entry name" value="Flag_assembly_chemotaxis_eff"/>
</dbReference>
<dbReference type="InterPro" id="IPR009929">
    <property type="entry name" value="T3SS_YscO"/>
</dbReference>
<accession>A0ABT0PKA2</accession>
<sequence length="153" mass="18579">MLHDLLRIKRIREKSAEEEVRKCKYRVEIAVKDVEDKKRNLEEYKAWRHKEEQRLYDNIMNTSVKQFDLDILKQKVAKLREKDLVLEEAIKDAEKHLEESRQQLEEARQKHVLATQAVQKFKEFTDALDKEEAKEKARLEELELEEFTPRNRF</sequence>
<dbReference type="EMBL" id="JAMFLX010000030">
    <property type="protein sequence ID" value="MCL6271701.1"/>
    <property type="molecule type" value="Genomic_DNA"/>
</dbReference>
<proteinExistence type="predicted"/>
<reference evidence="2 3" key="1">
    <citation type="submission" date="2022-05" db="EMBL/GenBank/DDBJ databases">
        <authorList>
            <person name="Park J.-S."/>
        </authorList>
    </citation>
    <scope>NUCLEOTIDE SEQUENCE [LARGE SCALE GENOMIC DNA]</scope>
    <source>
        <strain evidence="2 3">2012CJ34-2</strain>
    </source>
</reference>
<dbReference type="Pfam" id="PF07321">
    <property type="entry name" value="YscO"/>
    <property type="match status" value="1"/>
</dbReference>
<protein>
    <submittedName>
        <fullName evidence="2">Type III secretion protein</fullName>
    </submittedName>
</protein>
<comment type="caution">
    <text evidence="2">The sequence shown here is derived from an EMBL/GenBank/DDBJ whole genome shotgun (WGS) entry which is preliminary data.</text>
</comment>
<dbReference type="RefSeq" id="WP_249701339.1">
    <property type="nucleotide sequence ID" value="NZ_JAMFLX010000030.1"/>
</dbReference>
<organism evidence="2 3">
    <name type="scientific">Parendozoicomonas callyspongiae</name>
    <dbReference type="NCBI Taxonomy" id="2942213"/>
    <lineage>
        <taxon>Bacteria</taxon>
        <taxon>Pseudomonadati</taxon>
        <taxon>Pseudomonadota</taxon>
        <taxon>Gammaproteobacteria</taxon>
        <taxon>Oceanospirillales</taxon>
        <taxon>Endozoicomonadaceae</taxon>
        <taxon>Parendozoicomonas</taxon>
    </lineage>
</organism>
<gene>
    <name evidence="2" type="ORF">M3P05_17420</name>
</gene>
<keyword evidence="3" id="KW-1185">Reference proteome</keyword>